<keyword evidence="1" id="KW-0378">Hydrolase</keyword>
<dbReference type="KEGG" id="alus:STSP2_00225"/>
<dbReference type="Proteomes" id="UP000189674">
    <property type="component" value="Chromosome"/>
</dbReference>
<dbReference type="EMBL" id="CP019791">
    <property type="protein sequence ID" value="AQT67085.1"/>
    <property type="molecule type" value="Genomic_DNA"/>
</dbReference>
<dbReference type="Gene3D" id="1.10.3210.50">
    <property type="match status" value="1"/>
</dbReference>
<organism evidence="1 2">
    <name type="scientific">Anaerohalosphaera lusitana</name>
    <dbReference type="NCBI Taxonomy" id="1936003"/>
    <lineage>
        <taxon>Bacteria</taxon>
        <taxon>Pseudomonadati</taxon>
        <taxon>Planctomycetota</taxon>
        <taxon>Phycisphaerae</taxon>
        <taxon>Sedimentisphaerales</taxon>
        <taxon>Anaerohalosphaeraceae</taxon>
        <taxon>Anaerohalosphaera</taxon>
    </lineage>
</organism>
<proteinExistence type="predicted"/>
<dbReference type="SUPFAM" id="SSF109604">
    <property type="entry name" value="HD-domain/PDEase-like"/>
    <property type="match status" value="1"/>
</dbReference>
<sequence length="238" mass="26981">MAQTDAIRELAHQAVAVPTLSGKHDTWLWDRTQRLVRNVEHIARLPEITNSGLSVDRFCLTAAAYFCDAGFARYADPEDPANRVSLADVSTSDLHDFSTQIATEKLTNIIPGPKIDKINKIIYESSNRLTKTTEALILADARSLDDMGAVGIFNEFRRYAIHGKSATDALQSWKRKIDYHYWQTRLDESFNFDTVRELAARRFSVAEKFMTQLQLENSARDLEEMILESLDPLNEKAG</sequence>
<dbReference type="AlphaFoldDB" id="A0A1U9NH08"/>
<evidence type="ECO:0000313" key="1">
    <source>
        <dbReference type="EMBL" id="AQT67085.1"/>
    </source>
</evidence>
<name>A0A1U9NH08_9BACT</name>
<evidence type="ECO:0000313" key="2">
    <source>
        <dbReference type="Proteomes" id="UP000189674"/>
    </source>
</evidence>
<protein>
    <submittedName>
        <fullName evidence="1">Putative HD superfamily hydrolase</fullName>
    </submittedName>
</protein>
<accession>A0A1U9NH08</accession>
<keyword evidence="2" id="KW-1185">Reference proteome</keyword>
<dbReference type="GO" id="GO:0016787">
    <property type="term" value="F:hydrolase activity"/>
    <property type="evidence" value="ECO:0007669"/>
    <property type="project" value="UniProtKB-KW"/>
</dbReference>
<dbReference type="STRING" id="1936003.STSP2_00225"/>
<dbReference type="RefSeq" id="WP_146659036.1">
    <property type="nucleotide sequence ID" value="NZ_CP019791.1"/>
</dbReference>
<gene>
    <name evidence="1" type="ORF">STSP2_00225</name>
</gene>
<reference evidence="2" key="1">
    <citation type="submission" date="2017-02" db="EMBL/GenBank/DDBJ databases">
        <title>Comparative genomics and description of representatives of a novel lineage of planctomycetes thriving in anoxic sediments.</title>
        <authorList>
            <person name="Spring S."/>
            <person name="Bunk B."/>
            <person name="Sproer C."/>
        </authorList>
    </citation>
    <scope>NUCLEOTIDE SEQUENCE [LARGE SCALE GENOMIC DNA]</scope>
    <source>
        <strain evidence="2">ST-NAGAB-D1</strain>
    </source>
</reference>